<dbReference type="AlphaFoldDB" id="A0AAV2IKA7"/>
<evidence type="ECO:0000313" key="4">
    <source>
        <dbReference type="EMBL" id="CAL1546701.1"/>
    </source>
</evidence>
<reference evidence="4 5" key="1">
    <citation type="submission" date="2024-04" db="EMBL/GenBank/DDBJ databases">
        <authorList>
            <consortium name="Genoscope - CEA"/>
            <person name="William W."/>
        </authorList>
    </citation>
    <scope>NUCLEOTIDE SEQUENCE [LARGE SCALE GENOMIC DNA]</scope>
</reference>
<keyword evidence="2" id="KW-1133">Transmembrane helix</keyword>
<protein>
    <recommendedName>
        <fullName evidence="3">Ig-like domain-containing protein</fullName>
    </recommendedName>
</protein>
<feature type="transmembrane region" description="Helical" evidence="2">
    <location>
        <begin position="461"/>
        <end position="482"/>
    </location>
</feature>
<organism evidence="4 5">
    <name type="scientific">Lymnaea stagnalis</name>
    <name type="common">Great pond snail</name>
    <name type="synonym">Helix stagnalis</name>
    <dbReference type="NCBI Taxonomy" id="6523"/>
    <lineage>
        <taxon>Eukaryota</taxon>
        <taxon>Metazoa</taxon>
        <taxon>Spiralia</taxon>
        <taxon>Lophotrochozoa</taxon>
        <taxon>Mollusca</taxon>
        <taxon>Gastropoda</taxon>
        <taxon>Heterobranchia</taxon>
        <taxon>Euthyneura</taxon>
        <taxon>Panpulmonata</taxon>
        <taxon>Hygrophila</taxon>
        <taxon>Lymnaeoidea</taxon>
        <taxon>Lymnaeidae</taxon>
        <taxon>Lymnaea</taxon>
    </lineage>
</organism>
<gene>
    <name evidence="4" type="ORF">GSLYS_00020078001</name>
</gene>
<comment type="caution">
    <text evidence="4">The sequence shown here is derived from an EMBL/GenBank/DDBJ whole genome shotgun (WGS) entry which is preliminary data.</text>
</comment>
<feature type="domain" description="Ig-like" evidence="3">
    <location>
        <begin position="253"/>
        <end position="316"/>
    </location>
</feature>
<keyword evidence="5" id="KW-1185">Reference proteome</keyword>
<evidence type="ECO:0000259" key="3">
    <source>
        <dbReference type="PROSITE" id="PS50835"/>
    </source>
</evidence>
<evidence type="ECO:0000256" key="2">
    <source>
        <dbReference type="SAM" id="Phobius"/>
    </source>
</evidence>
<evidence type="ECO:0000313" key="5">
    <source>
        <dbReference type="Proteomes" id="UP001497497"/>
    </source>
</evidence>
<dbReference type="InterPro" id="IPR007110">
    <property type="entry name" value="Ig-like_dom"/>
</dbReference>
<dbReference type="PROSITE" id="PS50835">
    <property type="entry name" value="IG_LIKE"/>
    <property type="match status" value="1"/>
</dbReference>
<proteinExistence type="predicted"/>
<dbReference type="EMBL" id="CAXITT010000846">
    <property type="protein sequence ID" value="CAL1546701.1"/>
    <property type="molecule type" value="Genomic_DNA"/>
</dbReference>
<name>A0AAV2IKA7_LYMST</name>
<keyword evidence="2" id="KW-0472">Membrane</keyword>
<accession>A0AAV2IKA7</accession>
<sequence>MTMGVLYLDKPVYLLLAIAFKIPHVRLGVVLPSVSPHCPPAEEGKPYTLVLNLTLPAGNTSKKISLETVEAAIAICNLTGHCKDFFPNDMSTTVAVNESTRDLHLVVSISNASRLTKGVVGRWDVIYIYPIFSCMFLIFTNFRNIPCSKHMVADELHVNCSTHKIYPRAKCLFTLDLIHAQSGVTSTNVTFENIRMSGDPTYYVFTCRIVVRFPDVPRGVHTASVAVYPSLTGDDKFIEFGANVSLTVNLEIPVLTMRNCPAIIEEGQLITCVCDRADHSLVSVSIAWLDDGTPTVLGRAGSLAFTANRQTKAFICNGTTFLGWDISPVQYKPEIIARAQQLTCTDEKSADNLLITCSTERIYPTPKCHFEIKRNGTPVSTENSTMSYHYEEFGTPVYYKTSCTLKVPRTSLSHQAYDVLVAMYPDLSRTETDMEFGTNKTFIVRIDDVNKVWSQWLGPDMIAFMVSAIVIVIVVAVVACVCRRKAFSNPVECCAVCHDSKGSLNSYDEINDGYILVDYGRSQGNDKYGGYRILTATGMPRDDEVSLAVVEHHHYETIDGEINARCDTHTTSPVDEFNKQVETFEDEASVDDVEVDTVDNEGSLKIVEVHMDDNDGSVKSVEVDSVNNEGSLKNVKDDTVDN</sequence>
<keyword evidence="2" id="KW-0812">Transmembrane</keyword>
<dbReference type="Proteomes" id="UP001497497">
    <property type="component" value="Unassembled WGS sequence"/>
</dbReference>
<evidence type="ECO:0000256" key="1">
    <source>
        <dbReference type="SAM" id="MobiDB-lite"/>
    </source>
</evidence>
<feature type="region of interest" description="Disordered" evidence="1">
    <location>
        <begin position="610"/>
        <end position="642"/>
    </location>
</feature>